<proteinExistence type="predicted"/>
<dbReference type="GO" id="GO:0005507">
    <property type="term" value="F:copper ion binding"/>
    <property type="evidence" value="ECO:0007669"/>
    <property type="project" value="InterPro"/>
</dbReference>
<dbReference type="Pfam" id="PF05275">
    <property type="entry name" value="CopB"/>
    <property type="match status" value="1"/>
</dbReference>
<dbReference type="InterPro" id="IPR007939">
    <property type="entry name" value="Cu-R_B_prcur"/>
</dbReference>
<protein>
    <submittedName>
        <fullName evidence="1">Uncharacterized protein</fullName>
    </submittedName>
</protein>
<reference evidence="1 2" key="1">
    <citation type="submission" date="2015-06" db="EMBL/GenBank/DDBJ databases">
        <authorList>
            <person name="Zeng Y."/>
            <person name="Huang Y."/>
        </authorList>
    </citation>
    <scope>NUCLEOTIDE SEQUENCE [LARGE SCALE GENOMIC DNA]</scope>
    <source>
        <strain evidence="1 2">PQ-2</strain>
    </source>
</reference>
<organism evidence="1 2">
    <name type="scientific">Croceicoccus naphthovorans</name>
    <dbReference type="NCBI Taxonomy" id="1348774"/>
    <lineage>
        <taxon>Bacteria</taxon>
        <taxon>Pseudomonadati</taxon>
        <taxon>Pseudomonadota</taxon>
        <taxon>Alphaproteobacteria</taxon>
        <taxon>Sphingomonadales</taxon>
        <taxon>Erythrobacteraceae</taxon>
        <taxon>Croceicoccus</taxon>
    </lineage>
</organism>
<accession>A0A0G3XFS7</accession>
<dbReference type="EMBL" id="CP011770">
    <property type="protein sequence ID" value="AKM09479.1"/>
    <property type="molecule type" value="Genomic_DNA"/>
</dbReference>
<dbReference type="GO" id="GO:0009279">
    <property type="term" value="C:cell outer membrane"/>
    <property type="evidence" value="ECO:0007669"/>
    <property type="project" value="InterPro"/>
</dbReference>
<name>A0A0G3XFS7_9SPHN</name>
<gene>
    <name evidence="1" type="ORF">AB433_04975</name>
</gene>
<keyword evidence="2" id="KW-1185">Reference proteome</keyword>
<dbReference type="PATRIC" id="fig|1348774.3.peg.1043"/>
<dbReference type="STRING" id="1348774.AB433_04975"/>
<evidence type="ECO:0000313" key="1">
    <source>
        <dbReference type="EMBL" id="AKM09479.1"/>
    </source>
</evidence>
<dbReference type="KEGG" id="cna:AB433_04975"/>
<dbReference type="AlphaFoldDB" id="A0A0G3XFS7"/>
<evidence type="ECO:0000313" key="2">
    <source>
        <dbReference type="Proteomes" id="UP000035287"/>
    </source>
</evidence>
<sequence>MRDSGPANHRAIIRRHTLEQGAALKDWTKTRSAASISMGIALLALAFPARAEDGATNVAFSLDYAEWRAVAHEPDFALIDGSITRANDRDGLQLKAAAEVPANGDPAVGEFQARYFRSVAGGIDLIFGSRFDIAPGDDLAMAMLGAGFALPLGLQSEILLNLTENGDVLARTELVGTFALSPKVSVQPKVEVNWSPDGSEFAMGTGPEAIEAALRAGYAVGDVWTLYAGIIHGRAFGTVAAELRDAAEQPYTTTVTFGLSSAF</sequence>
<dbReference type="Proteomes" id="UP000035287">
    <property type="component" value="Chromosome"/>
</dbReference>
<dbReference type="GO" id="GO:0006878">
    <property type="term" value="P:intracellular copper ion homeostasis"/>
    <property type="evidence" value="ECO:0007669"/>
    <property type="project" value="InterPro"/>
</dbReference>